<dbReference type="Pfam" id="PF00970">
    <property type="entry name" value="FAD_binding_6"/>
    <property type="match status" value="1"/>
</dbReference>
<dbReference type="InterPro" id="IPR001199">
    <property type="entry name" value="Cyt_B5-like_heme/steroid-bd"/>
</dbReference>
<protein>
    <submittedName>
        <fullName evidence="10">Nitrate reductase</fullName>
    </submittedName>
</protein>
<dbReference type="PROSITE" id="PS50255">
    <property type="entry name" value="CYTOCHROME_B5_2"/>
    <property type="match status" value="2"/>
</dbReference>
<dbReference type="Proteomes" id="UP000031737">
    <property type="component" value="Unassembled WGS sequence"/>
</dbReference>
<evidence type="ECO:0000256" key="2">
    <source>
        <dbReference type="ARBA" id="ARBA00022723"/>
    </source>
</evidence>
<organism evidence="10 11">
    <name type="scientific">Trypanosoma rangeli SC58</name>
    <dbReference type="NCBI Taxonomy" id="429131"/>
    <lineage>
        <taxon>Eukaryota</taxon>
        <taxon>Discoba</taxon>
        <taxon>Euglenozoa</taxon>
        <taxon>Kinetoplastea</taxon>
        <taxon>Metakinetoplastina</taxon>
        <taxon>Trypanosomatida</taxon>
        <taxon>Trypanosomatidae</taxon>
        <taxon>Trypanosoma</taxon>
        <taxon>Herpetosoma</taxon>
    </lineage>
</organism>
<dbReference type="Gene3D" id="3.40.50.80">
    <property type="entry name" value="Nucleotide-binding domain of ferredoxin-NADP reductase (FNR) module"/>
    <property type="match status" value="1"/>
</dbReference>
<feature type="domain" description="Cytochrome b5 heme-binding" evidence="8">
    <location>
        <begin position="129"/>
        <end position="205"/>
    </location>
</feature>
<dbReference type="GO" id="GO:0016020">
    <property type="term" value="C:membrane"/>
    <property type="evidence" value="ECO:0007669"/>
    <property type="project" value="TreeGrafter"/>
</dbReference>
<evidence type="ECO:0000256" key="7">
    <source>
        <dbReference type="SAM" id="MobiDB-lite"/>
    </source>
</evidence>
<comment type="similarity">
    <text evidence="5 6">Belongs to the cytochrome b5 family.</text>
</comment>
<dbReference type="SUPFAM" id="SSF52343">
    <property type="entry name" value="Ferredoxin reductase-like, C-terminal NADP-linked domain"/>
    <property type="match status" value="1"/>
</dbReference>
<feature type="domain" description="Cytochrome b5 heme-binding" evidence="8">
    <location>
        <begin position="50"/>
        <end position="126"/>
    </location>
</feature>
<evidence type="ECO:0000256" key="4">
    <source>
        <dbReference type="ARBA" id="ARBA00023004"/>
    </source>
</evidence>
<keyword evidence="11" id="KW-1185">Reference proteome</keyword>
<dbReference type="VEuPathDB" id="TriTrypDB:TRSC58_02586"/>
<dbReference type="PROSITE" id="PS00191">
    <property type="entry name" value="CYTOCHROME_B5_1"/>
    <property type="match status" value="1"/>
</dbReference>
<evidence type="ECO:0000259" key="9">
    <source>
        <dbReference type="PROSITE" id="PS51384"/>
    </source>
</evidence>
<dbReference type="OrthoDB" id="260519at2759"/>
<dbReference type="SMART" id="SM01117">
    <property type="entry name" value="Cyt-b5"/>
    <property type="match status" value="2"/>
</dbReference>
<gene>
    <name evidence="10" type="ORF">TRSC58_02586</name>
</gene>
<evidence type="ECO:0000256" key="6">
    <source>
        <dbReference type="RuleBase" id="RU362121"/>
    </source>
</evidence>
<feature type="region of interest" description="Disordered" evidence="7">
    <location>
        <begin position="1"/>
        <end position="26"/>
    </location>
</feature>
<dbReference type="InterPro" id="IPR018506">
    <property type="entry name" value="Cyt_B5_heme-BS"/>
</dbReference>
<dbReference type="Pfam" id="PF00173">
    <property type="entry name" value="Cyt-b5"/>
    <property type="match status" value="2"/>
</dbReference>
<dbReference type="SUPFAM" id="SSF55856">
    <property type="entry name" value="Cytochrome b5-like heme/steroid binding domain"/>
    <property type="match status" value="2"/>
</dbReference>
<evidence type="ECO:0000259" key="8">
    <source>
        <dbReference type="PROSITE" id="PS50255"/>
    </source>
</evidence>
<evidence type="ECO:0000256" key="1">
    <source>
        <dbReference type="ARBA" id="ARBA00022617"/>
    </source>
</evidence>
<dbReference type="CDD" id="cd00322">
    <property type="entry name" value="FNR_like"/>
    <property type="match status" value="1"/>
</dbReference>
<dbReference type="InterPro" id="IPR017938">
    <property type="entry name" value="Riboflavin_synthase-like_b-brl"/>
</dbReference>
<evidence type="ECO:0000313" key="10">
    <source>
        <dbReference type="EMBL" id="ESL09690.1"/>
    </source>
</evidence>
<proteinExistence type="inferred from homology"/>
<dbReference type="GO" id="GO:0016491">
    <property type="term" value="F:oxidoreductase activity"/>
    <property type="evidence" value="ECO:0007669"/>
    <property type="project" value="InterPro"/>
</dbReference>
<accession>A0A061J5T6</accession>
<keyword evidence="2 6" id="KW-0479">Metal-binding</keyword>
<keyword evidence="4 6" id="KW-0408">Iron</keyword>
<dbReference type="PRINTS" id="PR00406">
    <property type="entry name" value="CYTB5RDTASE"/>
</dbReference>
<reference evidence="10 11" key="1">
    <citation type="submission" date="2013-07" db="EMBL/GenBank/DDBJ databases">
        <authorList>
            <person name="Stoco P.H."/>
            <person name="Wagner G."/>
            <person name="Gerber A."/>
            <person name="Zaha A."/>
            <person name="Thompson C."/>
            <person name="Bartholomeu D.C."/>
            <person name="Luckemeyer D.D."/>
            <person name="Bahia D."/>
            <person name="Loreto E."/>
            <person name="Prestes E.B."/>
            <person name="Lima F.M."/>
            <person name="Rodrigues-Luiz G."/>
            <person name="Vallejo G.A."/>
            <person name="Filho J.F."/>
            <person name="Monteiro K.M."/>
            <person name="Tyler K.M."/>
            <person name="de Almeida L.G."/>
            <person name="Ortiz M.F."/>
            <person name="Siervo M.A."/>
            <person name="de Moraes M.H."/>
            <person name="Cunha O.L."/>
            <person name="Mendonca-Neto R."/>
            <person name="Silva R."/>
            <person name="Teixeira S.M."/>
            <person name="Murta S.M."/>
            <person name="Sincero T.C."/>
            <person name="Mendes T.A."/>
            <person name="Urmenyi T.P."/>
            <person name="Silva V.G."/>
            <person name="da Rocha W.D."/>
            <person name="Andersson B."/>
            <person name="Romanha A.J."/>
            <person name="Steindel M."/>
            <person name="de Vasconcelos A.T."/>
            <person name="Grisard E.C."/>
        </authorList>
    </citation>
    <scope>NUCLEOTIDE SEQUENCE [LARGE SCALE GENOMIC DNA]</scope>
    <source>
        <strain evidence="10 11">SC58</strain>
    </source>
</reference>
<evidence type="ECO:0000256" key="3">
    <source>
        <dbReference type="ARBA" id="ARBA00023002"/>
    </source>
</evidence>
<dbReference type="InterPro" id="IPR017927">
    <property type="entry name" value="FAD-bd_FR_type"/>
</dbReference>
<dbReference type="AlphaFoldDB" id="A0A061J5T6"/>
<dbReference type="Gene3D" id="2.40.30.10">
    <property type="entry name" value="Translation factors"/>
    <property type="match status" value="1"/>
</dbReference>
<name>A0A061J5T6_TRYRA</name>
<dbReference type="GO" id="GO:0046872">
    <property type="term" value="F:metal ion binding"/>
    <property type="evidence" value="ECO:0007669"/>
    <property type="project" value="UniProtKB-UniRule"/>
</dbReference>
<evidence type="ECO:0000256" key="5">
    <source>
        <dbReference type="ARBA" id="ARBA00038168"/>
    </source>
</evidence>
<evidence type="ECO:0000313" key="11">
    <source>
        <dbReference type="Proteomes" id="UP000031737"/>
    </source>
</evidence>
<keyword evidence="1 6" id="KW-0349">Heme</keyword>
<keyword evidence="3" id="KW-0560">Oxidoreductase</keyword>
<sequence>MGVMSSKKVALKRASATAEKPRQNKGLALKVEGSPSRSPVIRNENVKPPLRSFSDAEVHAMITQEGRDIMVIHDKVYDVTSFTASHPGGAAVIKTNVGKEVGQTFESIHGAGAHKALDEFLLGTLRAVPSLLTEEEVRRRIDEDKRALLRMHDVIYDVTDFVTSHPGGEAAIMSRVGEEVGQLFARIHSRTTRESAKRFIVGRQVSTAVEAAGSAPKAKAGAEAETVSTTVKEMLVLESTEVAADIKNITFSCSDNLKLLPGGHISVLVPDAFGRGFFGARHYTPFVCEDTSFTITVRKYPHGVVSVYLHSLKPGDRVKYEGPSRPNWVVEEDAALLKVPENRRHVLFIAGGVGVTPIYTMVRHLLQDQIASVTLVVSYQTPEMMLLRKEIAAFFETYGVGTERDGKEKDTVKESPRKTFELHYVFTRTKEMPSLPETVNVHLGRLGAEVLQKLSPTVSCVISGPSSFADDIMVGLVSNNICTPQQVHVL</sequence>
<dbReference type="InterPro" id="IPR008333">
    <property type="entry name" value="Cbr1-like_FAD-bd_dom"/>
</dbReference>
<dbReference type="InterPro" id="IPR036400">
    <property type="entry name" value="Cyt_B5-like_heme/steroid_sf"/>
</dbReference>
<dbReference type="InterPro" id="IPR039261">
    <property type="entry name" value="FNR_nucleotide-bd"/>
</dbReference>
<dbReference type="SUPFAM" id="SSF63380">
    <property type="entry name" value="Riboflavin synthase domain-like"/>
    <property type="match status" value="1"/>
</dbReference>
<dbReference type="PANTHER" id="PTHR19359">
    <property type="entry name" value="CYTOCHROME B5"/>
    <property type="match status" value="1"/>
</dbReference>
<dbReference type="Pfam" id="PF00175">
    <property type="entry name" value="NAD_binding_1"/>
    <property type="match status" value="1"/>
</dbReference>
<dbReference type="InterPro" id="IPR050668">
    <property type="entry name" value="Cytochrome_b5"/>
</dbReference>
<dbReference type="Gene3D" id="3.10.120.10">
    <property type="entry name" value="Cytochrome b5-like heme/steroid binding domain"/>
    <property type="match status" value="2"/>
</dbReference>
<dbReference type="EMBL" id="AUPL01002586">
    <property type="protein sequence ID" value="ESL09690.1"/>
    <property type="molecule type" value="Genomic_DNA"/>
</dbReference>
<dbReference type="PROSITE" id="PS51384">
    <property type="entry name" value="FAD_FR"/>
    <property type="match status" value="1"/>
</dbReference>
<comment type="caution">
    <text evidence="10">The sequence shown here is derived from an EMBL/GenBank/DDBJ whole genome shotgun (WGS) entry which is preliminary data.</text>
</comment>
<dbReference type="PRINTS" id="PR00363">
    <property type="entry name" value="CYTOCHROMEB5"/>
</dbReference>
<feature type="domain" description="FAD-binding FR-type" evidence="9">
    <location>
        <begin position="229"/>
        <end position="330"/>
    </location>
</feature>
<dbReference type="InterPro" id="IPR001433">
    <property type="entry name" value="OxRdtase_FAD/NAD-bd"/>
</dbReference>
<dbReference type="GO" id="GO:0020037">
    <property type="term" value="F:heme binding"/>
    <property type="evidence" value="ECO:0007669"/>
    <property type="project" value="UniProtKB-UniRule"/>
</dbReference>